<dbReference type="FunFam" id="1.10.287.950:FF:000001">
    <property type="entry name" value="Methyl-accepting chemotaxis sensory transducer"/>
    <property type="match status" value="1"/>
</dbReference>
<evidence type="ECO:0000256" key="10">
    <source>
        <dbReference type="SAM" id="Phobius"/>
    </source>
</evidence>
<comment type="caution">
    <text evidence="13">The sequence shown here is derived from an EMBL/GenBank/DDBJ whole genome shotgun (WGS) entry which is preliminary data.</text>
</comment>
<dbReference type="SUPFAM" id="SSF58104">
    <property type="entry name" value="Methyl-accepting chemotaxis protein (MCP) signaling domain"/>
    <property type="match status" value="1"/>
</dbReference>
<keyword evidence="3" id="KW-0145">Chemotaxis</keyword>
<dbReference type="PANTHER" id="PTHR43531:SF11">
    <property type="entry name" value="METHYL-ACCEPTING CHEMOTAXIS PROTEIN 3"/>
    <property type="match status" value="1"/>
</dbReference>
<dbReference type="GO" id="GO:0007165">
    <property type="term" value="P:signal transduction"/>
    <property type="evidence" value="ECO:0007669"/>
    <property type="project" value="UniProtKB-KW"/>
</dbReference>
<evidence type="ECO:0000256" key="8">
    <source>
        <dbReference type="PROSITE-ProRule" id="PRU00284"/>
    </source>
</evidence>
<feature type="domain" description="Methyl-accepting transducer" evidence="11">
    <location>
        <begin position="349"/>
        <end position="578"/>
    </location>
</feature>
<accession>A0A7W6K3N8</accession>
<sequence>MFKKLKIATRLYVLVAISVVILASALIFSLFHAYDTTSAERKKALAMMDDTVLTILDRYYQLEKSGQMTREQAQQSAIAIVGTLRYDNGKGYFWINDMQPKMIMHPINPKLNGQELRDLKDTNGNVLFEEFVKIVRAHGSGYHEYMWPKPGSTDPVMKFSHVAGFAPWQWVVGTGVYVDDLAAMFRSNAIMYAMISFAGFTVIAAFAYWVVRSVTKPIHRLKSAMGDISAERTDTVVSDADRGDEIGEMARALMQLKDSVTERVQLREREAEQQRRLDSERAANESVLRSATERQTHAIASLGDALERLAGGDLTTQVAALDDEYRKLGDDFNRSVSALREVVSSISDTGAVVRDSAGNISEATGNLSRRTEQQAAALEETAAALDEITAAVRMASDRATEARELVRETTDSADRSGEIVRNAVEAMNRIEASSARIGQIIGVIDEIAFQTNLLALNAGVEAARAGEAGKGFAVVAQEVRDLAQRSAGAAKEIKALISQSAHEVASGVKLVRSTGDALVEIESLVERVSGHVETIATAAREQATGLGEINSSINHMDQMTQQNAAMVEETTAASQTLASESEHLGSLLSRFRLSNGGYGQGHSTARAA</sequence>
<comment type="subcellular location">
    <subcellularLocation>
        <location evidence="1">Cell membrane</location>
        <topology evidence="1">Multi-pass membrane protein</topology>
    </subcellularLocation>
</comment>
<feature type="compositionally biased region" description="Basic and acidic residues" evidence="9">
    <location>
        <begin position="271"/>
        <end position="283"/>
    </location>
</feature>
<dbReference type="InterPro" id="IPR051310">
    <property type="entry name" value="MCP_chemotaxis"/>
</dbReference>
<dbReference type="CDD" id="cd11386">
    <property type="entry name" value="MCP_signal"/>
    <property type="match status" value="1"/>
</dbReference>
<evidence type="ECO:0000256" key="2">
    <source>
        <dbReference type="ARBA" id="ARBA00022475"/>
    </source>
</evidence>
<keyword evidence="8" id="KW-0807">Transducer</keyword>
<dbReference type="PROSITE" id="PS50111">
    <property type="entry name" value="CHEMOTAXIS_TRANSDUC_2"/>
    <property type="match status" value="1"/>
</dbReference>
<dbReference type="InterPro" id="IPR004089">
    <property type="entry name" value="MCPsignal_dom"/>
</dbReference>
<keyword evidence="5 10" id="KW-1133">Transmembrane helix</keyword>
<evidence type="ECO:0000256" key="3">
    <source>
        <dbReference type="ARBA" id="ARBA00022500"/>
    </source>
</evidence>
<dbReference type="Pfam" id="PF00672">
    <property type="entry name" value="HAMP"/>
    <property type="match status" value="2"/>
</dbReference>
<evidence type="ECO:0000313" key="14">
    <source>
        <dbReference type="Proteomes" id="UP000584824"/>
    </source>
</evidence>
<evidence type="ECO:0000256" key="7">
    <source>
        <dbReference type="ARBA" id="ARBA00029447"/>
    </source>
</evidence>
<dbReference type="PANTHER" id="PTHR43531">
    <property type="entry name" value="PROTEIN ICFG"/>
    <property type="match status" value="1"/>
</dbReference>
<dbReference type="CDD" id="cd06225">
    <property type="entry name" value="HAMP"/>
    <property type="match status" value="2"/>
</dbReference>
<dbReference type="PROSITE" id="PS50885">
    <property type="entry name" value="HAMP"/>
    <property type="match status" value="2"/>
</dbReference>
<dbReference type="Proteomes" id="UP000584824">
    <property type="component" value="Unassembled WGS sequence"/>
</dbReference>
<dbReference type="EMBL" id="JACIDU010000007">
    <property type="protein sequence ID" value="MBB4103475.1"/>
    <property type="molecule type" value="Genomic_DNA"/>
</dbReference>
<evidence type="ECO:0000256" key="9">
    <source>
        <dbReference type="SAM" id="MobiDB-lite"/>
    </source>
</evidence>
<dbReference type="Gene3D" id="3.30.450.20">
    <property type="entry name" value="PAS domain"/>
    <property type="match status" value="1"/>
</dbReference>
<dbReference type="Gene3D" id="1.10.287.950">
    <property type="entry name" value="Methyl-accepting chemotaxis protein"/>
    <property type="match status" value="1"/>
</dbReference>
<keyword evidence="2" id="KW-1003">Cell membrane</keyword>
<keyword evidence="6 10" id="KW-0472">Membrane</keyword>
<dbReference type="GO" id="GO:0006935">
    <property type="term" value="P:chemotaxis"/>
    <property type="evidence" value="ECO:0007669"/>
    <property type="project" value="UniProtKB-KW"/>
</dbReference>
<dbReference type="GO" id="GO:0005886">
    <property type="term" value="C:plasma membrane"/>
    <property type="evidence" value="ECO:0007669"/>
    <property type="project" value="UniProtKB-SubCell"/>
</dbReference>
<evidence type="ECO:0000259" key="11">
    <source>
        <dbReference type="PROSITE" id="PS50111"/>
    </source>
</evidence>
<comment type="similarity">
    <text evidence="7">Belongs to the methyl-accepting chemotaxis (MCP) protein family.</text>
</comment>
<evidence type="ECO:0000256" key="1">
    <source>
        <dbReference type="ARBA" id="ARBA00004651"/>
    </source>
</evidence>
<evidence type="ECO:0000259" key="12">
    <source>
        <dbReference type="PROSITE" id="PS50885"/>
    </source>
</evidence>
<dbReference type="SMART" id="SM01049">
    <property type="entry name" value="Cache_2"/>
    <property type="match status" value="1"/>
</dbReference>
<feature type="domain" description="HAMP" evidence="12">
    <location>
        <begin position="293"/>
        <end position="344"/>
    </location>
</feature>
<dbReference type="SMART" id="SM00283">
    <property type="entry name" value="MA"/>
    <property type="match status" value="1"/>
</dbReference>
<dbReference type="AlphaFoldDB" id="A0A7W6K3N8"/>
<dbReference type="SMART" id="SM00304">
    <property type="entry name" value="HAMP"/>
    <property type="match status" value="2"/>
</dbReference>
<evidence type="ECO:0000256" key="6">
    <source>
        <dbReference type="ARBA" id="ARBA00023136"/>
    </source>
</evidence>
<keyword evidence="14" id="KW-1185">Reference proteome</keyword>
<dbReference type="Gene3D" id="6.10.340.10">
    <property type="match status" value="1"/>
</dbReference>
<feature type="transmembrane region" description="Helical" evidence="10">
    <location>
        <begin position="189"/>
        <end position="211"/>
    </location>
</feature>
<dbReference type="Pfam" id="PF17200">
    <property type="entry name" value="sCache_2"/>
    <property type="match status" value="1"/>
</dbReference>
<keyword evidence="4 10" id="KW-0812">Transmembrane</keyword>
<dbReference type="InterPro" id="IPR003660">
    <property type="entry name" value="HAMP_dom"/>
</dbReference>
<organism evidence="13 14">
    <name type="scientific">Allorhizobium borbori</name>
    <dbReference type="NCBI Taxonomy" id="485907"/>
    <lineage>
        <taxon>Bacteria</taxon>
        <taxon>Pseudomonadati</taxon>
        <taxon>Pseudomonadota</taxon>
        <taxon>Alphaproteobacteria</taxon>
        <taxon>Hyphomicrobiales</taxon>
        <taxon>Rhizobiaceae</taxon>
        <taxon>Rhizobium/Agrobacterium group</taxon>
        <taxon>Allorhizobium</taxon>
    </lineage>
</organism>
<gene>
    <name evidence="13" type="ORF">GGQ66_002033</name>
</gene>
<evidence type="ECO:0000313" key="13">
    <source>
        <dbReference type="EMBL" id="MBB4103475.1"/>
    </source>
</evidence>
<feature type="region of interest" description="Disordered" evidence="9">
    <location>
        <begin position="271"/>
        <end position="290"/>
    </location>
</feature>
<protein>
    <submittedName>
        <fullName evidence="13">Methyl-accepting chemotaxis protein</fullName>
    </submittedName>
</protein>
<feature type="transmembrane region" description="Helical" evidence="10">
    <location>
        <begin position="12"/>
        <end position="34"/>
    </location>
</feature>
<dbReference type="Pfam" id="PF00015">
    <property type="entry name" value="MCPsignal"/>
    <property type="match status" value="1"/>
</dbReference>
<dbReference type="RefSeq" id="WP_183792048.1">
    <property type="nucleotide sequence ID" value="NZ_JACIDU010000007.1"/>
</dbReference>
<dbReference type="InterPro" id="IPR033480">
    <property type="entry name" value="sCache_2"/>
</dbReference>
<feature type="domain" description="HAMP" evidence="12">
    <location>
        <begin position="212"/>
        <end position="265"/>
    </location>
</feature>
<evidence type="ECO:0000256" key="5">
    <source>
        <dbReference type="ARBA" id="ARBA00022989"/>
    </source>
</evidence>
<evidence type="ECO:0000256" key="4">
    <source>
        <dbReference type="ARBA" id="ARBA00022692"/>
    </source>
</evidence>
<reference evidence="13 14" key="1">
    <citation type="submission" date="2020-08" db="EMBL/GenBank/DDBJ databases">
        <title>Genomic Encyclopedia of Type Strains, Phase IV (KMG-IV): sequencing the most valuable type-strain genomes for metagenomic binning, comparative biology and taxonomic classification.</title>
        <authorList>
            <person name="Goeker M."/>
        </authorList>
    </citation>
    <scope>NUCLEOTIDE SEQUENCE [LARGE SCALE GENOMIC DNA]</scope>
    <source>
        <strain evidence="13 14">DSM 26385</strain>
    </source>
</reference>
<proteinExistence type="inferred from homology"/>
<dbReference type="SUPFAM" id="SSF158472">
    <property type="entry name" value="HAMP domain-like"/>
    <property type="match status" value="1"/>
</dbReference>
<name>A0A7W6K3N8_9HYPH</name>